<protein>
    <submittedName>
        <fullName evidence="3">Cysteine protease StiP family protein</fullName>
    </submittedName>
</protein>
<feature type="domain" description="PELOTA RNA-binding" evidence="2">
    <location>
        <begin position="277"/>
        <end position="357"/>
    </location>
</feature>
<dbReference type="RefSeq" id="WP_210223310.1">
    <property type="nucleotide sequence ID" value="NZ_CP072801.1"/>
</dbReference>
<dbReference type="EMBL" id="CP072801">
    <property type="protein sequence ID" value="QTR47005.1"/>
    <property type="molecule type" value="Genomic_DNA"/>
</dbReference>
<reference evidence="3 4" key="1">
    <citation type="submission" date="2021-04" db="EMBL/GenBank/DDBJ databases">
        <title>Genomics, taxonomy and metabolism of representatives of sulfur bacteria of the genus Thiothrix: Thiothrix fructosivorans QT, Thiothrix unzii A1T and three new species, Thiothrix subterranea sp. nov., Thiothrix litoralis sp. nov. and 'Candidatus Thiothrix anitrata' sp. nov.</title>
        <authorList>
            <person name="Ravin N.V."/>
            <person name="Smolyakov D."/>
            <person name="Rudenko T.S."/>
            <person name="Mardanov A.V."/>
            <person name="Beletsky A.V."/>
            <person name="Markov N.D."/>
            <person name="Fomenkov A.I."/>
            <person name="Roberts R.J."/>
            <person name="Karnachuk O.V."/>
            <person name="Novikov A."/>
            <person name="Grabovich M.Y."/>
        </authorList>
    </citation>
    <scope>NUCLEOTIDE SEQUENCE [LARGE SCALE GENOMIC DNA]</scope>
    <source>
        <strain evidence="3 4">AS</strain>
    </source>
</reference>
<proteinExistence type="predicted"/>
<evidence type="ECO:0000313" key="3">
    <source>
        <dbReference type="EMBL" id="QTR47005.1"/>
    </source>
</evidence>
<evidence type="ECO:0000259" key="2">
    <source>
        <dbReference type="Pfam" id="PF15608"/>
    </source>
</evidence>
<keyword evidence="3" id="KW-0378">Hydrolase</keyword>
<accession>A0ABX7WTJ7</accession>
<name>A0ABX7WTJ7_9GAMM</name>
<feature type="domain" description="Cysteine protease StiP N-terminal" evidence="1">
    <location>
        <begin position="11"/>
        <end position="250"/>
    </location>
</feature>
<dbReference type="GO" id="GO:0008233">
    <property type="term" value="F:peptidase activity"/>
    <property type="evidence" value="ECO:0007669"/>
    <property type="project" value="UniProtKB-KW"/>
</dbReference>
<dbReference type="InterPro" id="IPR011215">
    <property type="entry name" value="StiP_N"/>
</dbReference>
<dbReference type="GO" id="GO:0006508">
    <property type="term" value="P:proteolysis"/>
    <property type="evidence" value="ECO:0007669"/>
    <property type="project" value="UniProtKB-KW"/>
</dbReference>
<dbReference type="Pfam" id="PF15608">
    <property type="entry name" value="PELOTA_1"/>
    <property type="match status" value="1"/>
</dbReference>
<evidence type="ECO:0000259" key="1">
    <source>
        <dbReference type="Pfam" id="PF11202"/>
    </source>
</evidence>
<dbReference type="Proteomes" id="UP000672039">
    <property type="component" value="Chromosome"/>
</dbReference>
<gene>
    <name evidence="3" type="ORF">J9253_03415</name>
</gene>
<dbReference type="InterPro" id="IPR048336">
    <property type="entry name" value="StiP-like"/>
</dbReference>
<keyword evidence="4" id="KW-1185">Reference proteome</keyword>
<keyword evidence="3" id="KW-0645">Protease</keyword>
<dbReference type="InterPro" id="IPR028157">
    <property type="entry name" value="PELOTA_dom"/>
</dbReference>
<evidence type="ECO:0000313" key="4">
    <source>
        <dbReference type="Proteomes" id="UP000672039"/>
    </source>
</evidence>
<dbReference type="Pfam" id="PF11202">
    <property type="entry name" value="StiP"/>
    <property type="match status" value="1"/>
</dbReference>
<sequence>MSTPDLQGFHGSYPASDVTFLLRLTDMEATPVEEKERLIQSGQRHYSEMISTESAPSPEHQALFAQALTDGLPRLATEVQALALALQQRRPNRPIVLVSFVRAGVPLGVLLVRALRDLGVESTHYGISIIRDKGIDQAAVDWIEQRHAFADIVWVDGWVGKGAIHTQLQASLGARYPGTEIPFAVLADPTGKAWLSASGEDWLIPFGILGATVSGLVSRSILTRDGGWHACVSYQHLAEHDVSNHFIEVVDNYRRDLPATAATQWLAAQRQDLQALSHATIQRLVETYQISNLNRLKPGIAEATRAVMRRVPEHILVQRLDDPNIRLLRHLAESRGIPLQAMGAALEPYRAITIIKKTS</sequence>
<dbReference type="PIRSF" id="PIRSF020979">
    <property type="entry name" value="UCP020979"/>
    <property type="match status" value="1"/>
</dbReference>
<organism evidence="3 4">
    <name type="scientific">Thiothrix litoralis</name>
    <dbReference type="NCBI Taxonomy" id="2891210"/>
    <lineage>
        <taxon>Bacteria</taxon>
        <taxon>Pseudomonadati</taxon>
        <taxon>Pseudomonadota</taxon>
        <taxon>Gammaproteobacteria</taxon>
        <taxon>Thiotrichales</taxon>
        <taxon>Thiotrichaceae</taxon>
        <taxon>Thiothrix</taxon>
    </lineage>
</organism>